<dbReference type="EMBL" id="JBJQND010000001">
    <property type="protein sequence ID" value="KAL3891530.1"/>
    <property type="molecule type" value="Genomic_DNA"/>
</dbReference>
<dbReference type="InterPro" id="IPR008993">
    <property type="entry name" value="TIMP-like_OB-fold"/>
</dbReference>
<dbReference type="SUPFAM" id="SSF50242">
    <property type="entry name" value="TIMP-like"/>
    <property type="match status" value="1"/>
</dbReference>
<proteinExistence type="predicted"/>
<keyword evidence="2" id="KW-1185">Reference proteome</keyword>
<sequence>MRFPPSGMLCGHTFTDLSEVYIIAGDVGSDGILSSDMCQYMRVFEEVYEDPANEALLLGLRNPSCGRGDS</sequence>
<name>A0ABD3XZ87_SINWO</name>
<comment type="caution">
    <text evidence="1">The sequence shown here is derived from an EMBL/GenBank/DDBJ whole genome shotgun (WGS) entry which is preliminary data.</text>
</comment>
<evidence type="ECO:0000313" key="2">
    <source>
        <dbReference type="Proteomes" id="UP001634394"/>
    </source>
</evidence>
<accession>A0ABD3XZ87</accession>
<protein>
    <submittedName>
        <fullName evidence="1">Uncharacterized protein</fullName>
    </submittedName>
</protein>
<evidence type="ECO:0000313" key="1">
    <source>
        <dbReference type="EMBL" id="KAL3891530.1"/>
    </source>
</evidence>
<reference evidence="1 2" key="1">
    <citation type="submission" date="2024-11" db="EMBL/GenBank/DDBJ databases">
        <title>Chromosome-level genome assembly of the freshwater bivalve Anodonta woodiana.</title>
        <authorList>
            <person name="Chen X."/>
        </authorList>
    </citation>
    <scope>NUCLEOTIDE SEQUENCE [LARGE SCALE GENOMIC DNA]</scope>
    <source>
        <strain evidence="1">MN2024</strain>
        <tissue evidence="1">Gills</tissue>
    </source>
</reference>
<gene>
    <name evidence="1" type="ORF">ACJMK2_003790</name>
</gene>
<dbReference type="AlphaFoldDB" id="A0ABD3XZ87"/>
<dbReference type="Proteomes" id="UP001634394">
    <property type="component" value="Unassembled WGS sequence"/>
</dbReference>
<organism evidence="1 2">
    <name type="scientific">Sinanodonta woodiana</name>
    <name type="common">Chinese pond mussel</name>
    <name type="synonym">Anodonta woodiana</name>
    <dbReference type="NCBI Taxonomy" id="1069815"/>
    <lineage>
        <taxon>Eukaryota</taxon>
        <taxon>Metazoa</taxon>
        <taxon>Spiralia</taxon>
        <taxon>Lophotrochozoa</taxon>
        <taxon>Mollusca</taxon>
        <taxon>Bivalvia</taxon>
        <taxon>Autobranchia</taxon>
        <taxon>Heteroconchia</taxon>
        <taxon>Palaeoheterodonta</taxon>
        <taxon>Unionida</taxon>
        <taxon>Unionoidea</taxon>
        <taxon>Unionidae</taxon>
        <taxon>Unioninae</taxon>
        <taxon>Sinanodonta</taxon>
    </lineage>
</organism>